<evidence type="ECO:0000313" key="3">
    <source>
        <dbReference type="Proteomes" id="UP000305836"/>
    </source>
</evidence>
<name>A0A4U3LE95_9ACTN</name>
<comment type="caution">
    <text evidence="2">The sequence shown here is derived from an EMBL/GenBank/DDBJ whole genome shotgun (WGS) entry which is preliminary data.</text>
</comment>
<keyword evidence="1" id="KW-0812">Transmembrane</keyword>
<organism evidence="2 3">
    <name type="scientific">Kribbella jiaozuonensis</name>
    <dbReference type="NCBI Taxonomy" id="2575441"/>
    <lineage>
        <taxon>Bacteria</taxon>
        <taxon>Bacillati</taxon>
        <taxon>Actinomycetota</taxon>
        <taxon>Actinomycetes</taxon>
        <taxon>Propionibacteriales</taxon>
        <taxon>Kribbellaceae</taxon>
        <taxon>Kribbella</taxon>
    </lineage>
</organism>
<feature type="transmembrane region" description="Helical" evidence="1">
    <location>
        <begin position="79"/>
        <end position="102"/>
    </location>
</feature>
<dbReference type="Proteomes" id="UP000305836">
    <property type="component" value="Unassembled WGS sequence"/>
</dbReference>
<feature type="transmembrane region" description="Helical" evidence="1">
    <location>
        <begin position="20"/>
        <end position="40"/>
    </location>
</feature>
<dbReference type="AlphaFoldDB" id="A0A4U3LE95"/>
<dbReference type="OrthoDB" id="4476959at2"/>
<gene>
    <name evidence="2" type="ORF">FDA38_41045</name>
</gene>
<evidence type="ECO:0000256" key="1">
    <source>
        <dbReference type="SAM" id="Phobius"/>
    </source>
</evidence>
<dbReference type="RefSeq" id="WP_137259579.1">
    <property type="nucleotide sequence ID" value="NZ_JBHSPQ010000006.1"/>
</dbReference>
<evidence type="ECO:0000313" key="2">
    <source>
        <dbReference type="EMBL" id="TKK73671.1"/>
    </source>
</evidence>
<feature type="transmembrane region" description="Helical" evidence="1">
    <location>
        <begin position="114"/>
        <end position="136"/>
    </location>
</feature>
<keyword evidence="1" id="KW-0472">Membrane</keyword>
<keyword evidence="1" id="KW-1133">Transmembrane helix</keyword>
<protein>
    <submittedName>
        <fullName evidence="2">Uncharacterized protein</fullName>
    </submittedName>
</protein>
<accession>A0A4U3LE95</accession>
<proteinExistence type="predicted"/>
<dbReference type="EMBL" id="SZPZ01000007">
    <property type="protein sequence ID" value="TKK73671.1"/>
    <property type="molecule type" value="Genomic_DNA"/>
</dbReference>
<feature type="transmembrane region" description="Helical" evidence="1">
    <location>
        <begin position="46"/>
        <end position="67"/>
    </location>
</feature>
<sequence>MRTISRVEPPLTARSATMMWLLAVGAGVVETVVQVGLALADDVSTSAIVGQIAVRAVIYGALFVIIDRYFRPGVRWSRYLLAGVLGTVGVVSLVTEPIGWLIDNGDFTTIDWSVSFVTIAALRAVHLTAVISALFLTFHRDTARWFNAEGRSPR</sequence>
<reference evidence="2 3" key="1">
    <citation type="submission" date="2019-04" db="EMBL/GenBank/DDBJ databases">
        <title>Kribbella sp. NEAU-THZ 27 nov., a novel actinomycete isolated from soil.</title>
        <authorList>
            <person name="Duan L."/>
        </authorList>
    </citation>
    <scope>NUCLEOTIDE SEQUENCE [LARGE SCALE GENOMIC DNA]</scope>
    <source>
        <strain evidence="3">NEAU-THZ27</strain>
    </source>
</reference>
<keyword evidence="3" id="KW-1185">Reference proteome</keyword>